<evidence type="ECO:0008006" key="5">
    <source>
        <dbReference type="Google" id="ProtNLM"/>
    </source>
</evidence>
<keyword evidence="2" id="KW-1133">Transmembrane helix</keyword>
<keyword evidence="2" id="KW-0472">Membrane</keyword>
<keyword evidence="2" id="KW-0812">Transmembrane</keyword>
<dbReference type="RefSeq" id="WP_208673402.1">
    <property type="nucleotide sequence ID" value="NZ_CP030139.2"/>
</dbReference>
<reference evidence="3 4" key="1">
    <citation type="journal article" date="2018" name="Sci. Rep.">
        <title>Genome Features and Biochemical Characteristics of a Robust, Fast Growing and Naturally Transformable Cyanobacterium Synechococcus elongatus PCC 11801 Isolated from India.</title>
        <authorList>
            <person name="Jaiswal D."/>
            <person name="Sengupta A."/>
            <person name="Sohoni S."/>
            <person name="Sengupta S."/>
            <person name="Phadnavis A.G."/>
            <person name="Pakrasi H.B."/>
            <person name="Wangikar P.P."/>
        </authorList>
    </citation>
    <scope>NUCLEOTIDE SEQUENCE [LARGE SCALE GENOMIC DNA]</scope>
    <source>
        <strain evidence="3 4">PCC 11801</strain>
    </source>
</reference>
<feature type="compositionally biased region" description="Basic and acidic residues" evidence="1">
    <location>
        <begin position="138"/>
        <end position="148"/>
    </location>
</feature>
<name>A0AAN1QPH0_SYNEL</name>
<feature type="compositionally biased region" description="Acidic residues" evidence="1">
    <location>
        <begin position="182"/>
        <end position="192"/>
    </location>
</feature>
<organism evidence="3 4">
    <name type="scientific">Synechococcus elongatus PCC 11801</name>
    <dbReference type="NCBI Taxonomy" id="2219813"/>
    <lineage>
        <taxon>Bacteria</taxon>
        <taxon>Bacillati</taxon>
        <taxon>Cyanobacteriota</taxon>
        <taxon>Cyanophyceae</taxon>
        <taxon>Synechococcales</taxon>
        <taxon>Synechococcaceae</taxon>
        <taxon>Synechococcus</taxon>
    </lineage>
</organism>
<evidence type="ECO:0000313" key="4">
    <source>
        <dbReference type="Proteomes" id="UP000267249"/>
    </source>
</evidence>
<dbReference type="EMBL" id="CP030139">
    <property type="protein sequence ID" value="AZB73021.1"/>
    <property type="molecule type" value="Genomic_DNA"/>
</dbReference>
<sequence>MRSALGVSFLAIALISVLLLVSNLGTRLPVYFLTLQTRPQPLGLWFVLAIAVGLLTSAIIHWLIRSISSPATPSASTGSSGTGPEPRARRRGDWTFMGRETGGPTRSQSSSTEPAEPWETGGWSARSRAESAPPPRSPRPEPTPERVIDTGFRVVKPPTTAAESSPSRRPSPTPPSTTTTGDDWDFVEQDDW</sequence>
<evidence type="ECO:0000256" key="2">
    <source>
        <dbReference type="SAM" id="Phobius"/>
    </source>
</evidence>
<gene>
    <name evidence="3" type="ORF">DOP62_10080</name>
</gene>
<evidence type="ECO:0000256" key="1">
    <source>
        <dbReference type="SAM" id="MobiDB-lite"/>
    </source>
</evidence>
<proteinExistence type="predicted"/>
<accession>A0AAN1QPH0</accession>
<protein>
    <recommendedName>
        <fullName evidence="5">Lipopolysaccharide assembly protein A domain-containing protein</fullName>
    </recommendedName>
</protein>
<evidence type="ECO:0000313" key="3">
    <source>
        <dbReference type="EMBL" id="AZB73021.1"/>
    </source>
</evidence>
<feature type="region of interest" description="Disordered" evidence="1">
    <location>
        <begin position="70"/>
        <end position="192"/>
    </location>
</feature>
<feature type="transmembrane region" description="Helical" evidence="2">
    <location>
        <begin position="43"/>
        <end position="64"/>
    </location>
</feature>
<feature type="compositionally biased region" description="Polar residues" evidence="1">
    <location>
        <begin position="104"/>
        <end position="113"/>
    </location>
</feature>
<dbReference type="AlphaFoldDB" id="A0AAN1QPH0"/>
<feature type="compositionally biased region" description="Low complexity" evidence="1">
    <location>
        <begin position="70"/>
        <end position="84"/>
    </location>
</feature>
<dbReference type="Proteomes" id="UP000267249">
    <property type="component" value="Chromosome"/>
</dbReference>